<evidence type="ECO:0000313" key="4">
    <source>
        <dbReference type="EMBL" id="OLP07696.1"/>
    </source>
</evidence>
<comment type="similarity">
    <text evidence="1">Belongs to the sodium:galactoside symporter (TC 2.A.2) family.</text>
</comment>
<evidence type="ECO:0000256" key="2">
    <source>
        <dbReference type="SAM" id="MobiDB-lite"/>
    </source>
</evidence>
<dbReference type="PANTHER" id="PTHR11328:SF24">
    <property type="entry name" value="MAJOR FACILITATOR SUPERFAMILY (MFS) PROFILE DOMAIN-CONTAINING PROTEIN"/>
    <property type="match status" value="1"/>
</dbReference>
<feature type="transmembrane region" description="Helical" evidence="3">
    <location>
        <begin position="333"/>
        <end position="352"/>
    </location>
</feature>
<keyword evidence="5" id="KW-1185">Reference proteome</keyword>
<dbReference type="GO" id="GO:0015293">
    <property type="term" value="F:symporter activity"/>
    <property type="evidence" value="ECO:0007669"/>
    <property type="project" value="InterPro"/>
</dbReference>
<dbReference type="InterPro" id="IPR036259">
    <property type="entry name" value="MFS_trans_sf"/>
</dbReference>
<dbReference type="GO" id="GO:0005886">
    <property type="term" value="C:plasma membrane"/>
    <property type="evidence" value="ECO:0007669"/>
    <property type="project" value="TreeGrafter"/>
</dbReference>
<dbReference type="Pfam" id="PF13347">
    <property type="entry name" value="MFS_2"/>
    <property type="match status" value="2"/>
</dbReference>
<dbReference type="GO" id="GO:0008643">
    <property type="term" value="P:carbohydrate transport"/>
    <property type="evidence" value="ECO:0007669"/>
    <property type="project" value="InterPro"/>
</dbReference>
<feature type="transmembrane region" description="Helical" evidence="3">
    <location>
        <begin position="439"/>
        <end position="461"/>
    </location>
</feature>
<feature type="transmembrane region" description="Helical" evidence="3">
    <location>
        <begin position="269"/>
        <end position="291"/>
    </location>
</feature>
<feature type="region of interest" description="Disordered" evidence="2">
    <location>
        <begin position="208"/>
        <end position="235"/>
    </location>
</feature>
<organism evidence="4 5">
    <name type="scientific">Rhodoferax antarcticus ANT.BR</name>
    <dbReference type="NCBI Taxonomy" id="1111071"/>
    <lineage>
        <taxon>Bacteria</taxon>
        <taxon>Pseudomonadati</taxon>
        <taxon>Pseudomonadota</taxon>
        <taxon>Betaproteobacteria</taxon>
        <taxon>Burkholderiales</taxon>
        <taxon>Comamonadaceae</taxon>
        <taxon>Rhodoferax</taxon>
    </lineage>
</organism>
<reference evidence="4 5" key="1">
    <citation type="submission" date="2017-01" db="EMBL/GenBank/DDBJ databases">
        <title>Genome sequence of Rhodoferax antarcticus ANT.BR, a psychrophilic purple nonsulfur bacterium from an Antarctic microbial mat.</title>
        <authorList>
            <person name="Baker J."/>
            <person name="Riester C."/>
            <person name="Skinner B."/>
            <person name="Newell A."/>
            <person name="Swingley W."/>
            <person name="Madigan M."/>
            <person name="Jung D."/>
            <person name="Asao M."/>
            <person name="Chen M."/>
            <person name="Loughlin P."/>
            <person name="Pan H."/>
            <person name="Lin S."/>
            <person name="Li N."/>
            <person name="Shaw J."/>
            <person name="Prado M."/>
            <person name="Sherman C."/>
            <person name="Li X."/>
            <person name="Tang J."/>
            <person name="Blankenship R."/>
            <person name="Zhao T."/>
            <person name="Touchman J."/>
            <person name="Sattley M."/>
        </authorList>
    </citation>
    <scope>NUCLEOTIDE SEQUENCE [LARGE SCALE GENOMIC DNA]</scope>
    <source>
        <strain evidence="4 5">ANT.BR</strain>
    </source>
</reference>
<feature type="transmembrane region" description="Helical" evidence="3">
    <location>
        <begin position="396"/>
        <end position="419"/>
    </location>
</feature>
<evidence type="ECO:0000313" key="5">
    <source>
        <dbReference type="Proteomes" id="UP000185911"/>
    </source>
</evidence>
<feature type="transmembrane region" description="Helical" evidence="3">
    <location>
        <begin position="358"/>
        <end position="384"/>
    </location>
</feature>
<gene>
    <name evidence="4" type="ORF">BLL52_0792</name>
</gene>
<dbReference type="RefSeq" id="WP_241838986.1">
    <property type="nucleotide sequence ID" value="NZ_MSYM01000007.1"/>
</dbReference>
<dbReference type="Gene3D" id="1.20.1250.20">
    <property type="entry name" value="MFS general substrate transporter like domains"/>
    <property type="match status" value="2"/>
</dbReference>
<dbReference type="AlphaFoldDB" id="A0A1Q8YI61"/>
<feature type="transmembrane region" description="Helical" evidence="3">
    <location>
        <begin position="85"/>
        <end position="105"/>
    </location>
</feature>
<evidence type="ECO:0000256" key="3">
    <source>
        <dbReference type="SAM" id="Phobius"/>
    </source>
</evidence>
<dbReference type="Proteomes" id="UP000185911">
    <property type="component" value="Unassembled WGS sequence"/>
</dbReference>
<dbReference type="PANTHER" id="PTHR11328">
    <property type="entry name" value="MAJOR FACILITATOR SUPERFAMILY DOMAIN-CONTAINING PROTEIN"/>
    <property type="match status" value="1"/>
</dbReference>
<feature type="transmembrane region" description="Helical" evidence="3">
    <location>
        <begin position="12"/>
        <end position="31"/>
    </location>
</feature>
<dbReference type="SUPFAM" id="SSF103473">
    <property type="entry name" value="MFS general substrate transporter"/>
    <property type="match status" value="1"/>
</dbReference>
<protein>
    <submittedName>
        <fullName evidence="4">Putative membrane protein</fullName>
    </submittedName>
</protein>
<accession>A0A1Q8YI61</accession>
<proteinExistence type="inferred from homology"/>
<feature type="transmembrane region" description="Helical" evidence="3">
    <location>
        <begin position="162"/>
        <end position="190"/>
    </location>
</feature>
<dbReference type="InterPro" id="IPR039672">
    <property type="entry name" value="MFS_2"/>
</dbReference>
<dbReference type="EMBL" id="MSYM01000007">
    <property type="protein sequence ID" value="OLP07696.1"/>
    <property type="molecule type" value="Genomic_DNA"/>
</dbReference>
<feature type="compositionally biased region" description="Pro residues" evidence="2">
    <location>
        <begin position="218"/>
        <end position="228"/>
    </location>
</feature>
<keyword evidence="3" id="KW-0812">Transmembrane</keyword>
<evidence type="ECO:0000256" key="1">
    <source>
        <dbReference type="ARBA" id="ARBA00009617"/>
    </source>
</evidence>
<name>A0A1Q8YI61_9BURK</name>
<feature type="transmembrane region" description="Helical" evidence="3">
    <location>
        <begin position="43"/>
        <end position="65"/>
    </location>
</feature>
<keyword evidence="3" id="KW-0472">Membrane</keyword>
<keyword evidence="3" id="KW-1133">Transmembrane helix</keyword>
<feature type="transmembrane region" description="Helical" evidence="3">
    <location>
        <begin position="117"/>
        <end position="142"/>
    </location>
</feature>
<sequence length="466" mass="49225">MNPALTWQQGWRYGLMGLPLAFVALPLYVLLPNHYARSFGLSLATLGAVLVAARLFDAVIDPLLGRWADNLHQRSRTTEQAPATVLRWAALAALLLCIGFGLLFFPPLALQADTTQVMLWLAATLLLTTTAFSALTILHQAWGARLGGDALYRSRVVAWREGLGLVGVIIASITPVALGLPATVALLVIASVAGWLAWRSGPVPVGVKGERGVGPGPGSSPRPHPSPLPEGEGRITGTAVAGSSAQSLDAGYGAASVWLPWQRTRFRQLMAVFMVNGIASAIPATLLLFFVQDRLKAPPSAEPLFLGAYFVCAALSIPLWLKLVARFGLARTWLLGMVLSVLVFAFAARLGAGDVTEFVIVCALSGAALGTDLALPAALLAGVIQHHGDQQQSEGAYFGWWAFATKLNLALAAGVALPALGLLGYTPGTTDPQALQTLTFAYCLLPCALKTLAAALLYFLIIRKKP</sequence>
<feature type="transmembrane region" description="Helical" evidence="3">
    <location>
        <begin position="303"/>
        <end position="321"/>
    </location>
</feature>
<comment type="caution">
    <text evidence="4">The sequence shown here is derived from an EMBL/GenBank/DDBJ whole genome shotgun (WGS) entry which is preliminary data.</text>
</comment>